<accession>J5RHD5</accession>
<evidence type="ECO:0000256" key="1">
    <source>
        <dbReference type="SAM" id="MobiDB-lite"/>
    </source>
</evidence>
<dbReference type="GeneID" id="25986620"/>
<comment type="caution">
    <text evidence="2">The sequence shown here is derived from an EMBL/GenBank/DDBJ whole genome shotgun (WGS) entry which is preliminary data.</text>
</comment>
<feature type="region of interest" description="Disordered" evidence="1">
    <location>
        <begin position="1"/>
        <end position="52"/>
    </location>
</feature>
<feature type="compositionally biased region" description="Low complexity" evidence="1">
    <location>
        <begin position="11"/>
        <end position="40"/>
    </location>
</feature>
<evidence type="ECO:0000313" key="3">
    <source>
        <dbReference type="Proteomes" id="UP000002748"/>
    </source>
</evidence>
<name>J5RHD5_TRIAS</name>
<gene>
    <name evidence="2" type="ORF">A1Q1_03107</name>
</gene>
<protein>
    <submittedName>
        <fullName evidence="2">Uncharacterized protein</fullName>
    </submittedName>
</protein>
<proteinExistence type="predicted"/>
<reference evidence="2 3" key="1">
    <citation type="journal article" date="2012" name="Eukaryot. Cell">
        <title>Draft genome sequence of CBS 2479, the standard type strain of Trichosporon asahii.</title>
        <authorList>
            <person name="Yang R.Y."/>
            <person name="Li H.T."/>
            <person name="Zhu H."/>
            <person name="Zhou G.P."/>
            <person name="Wang M."/>
            <person name="Wang L."/>
        </authorList>
    </citation>
    <scope>NUCLEOTIDE SEQUENCE [LARGE SCALE GENOMIC DNA]</scope>
    <source>
        <strain evidence="3">ATCC 90039 / CBS 2479 / JCM 2466 / KCTC 7840 / NCYC 2677 / UAMH 7654</strain>
    </source>
</reference>
<dbReference type="HOGENOM" id="CLU_1205520_0_0_1"/>
<dbReference type="EMBL" id="ALBS01000021">
    <property type="protein sequence ID" value="EJT52653.1"/>
    <property type="molecule type" value="Genomic_DNA"/>
</dbReference>
<dbReference type="Proteomes" id="UP000002748">
    <property type="component" value="Unassembled WGS sequence"/>
</dbReference>
<organism evidence="2 3">
    <name type="scientific">Trichosporon asahii var. asahii (strain ATCC 90039 / CBS 2479 / JCM 2466 / KCTC 7840 / NBRC 103889/ NCYC 2677 / UAMH 7654)</name>
    <name type="common">Yeast</name>
    <dbReference type="NCBI Taxonomy" id="1186058"/>
    <lineage>
        <taxon>Eukaryota</taxon>
        <taxon>Fungi</taxon>
        <taxon>Dikarya</taxon>
        <taxon>Basidiomycota</taxon>
        <taxon>Agaricomycotina</taxon>
        <taxon>Tremellomycetes</taxon>
        <taxon>Trichosporonales</taxon>
        <taxon>Trichosporonaceae</taxon>
        <taxon>Trichosporon</taxon>
    </lineage>
</organism>
<sequence length="230" mass="25656">MQAQQQEFNALPQNQVPMQAQQQQPIQQPQQLPNLQPQQPSSMNAPRGPGLTIVPPPAQANIPGLPYTGQPILQTPGTLATLTVVQLRGALSAKTLVEEELQHELAVLRSENLRLNETLSFFMKRDKQLYPEVLRTEYAKVEQRAELEQAARTIAAWFETLQGTVDKRMEHNLQDMFEGTGGSDREAQTRMALGQQAQGMVKQLQDAVESLRKIAEESLRALPMPDSPSE</sequence>
<dbReference type="RefSeq" id="XP_014183672.1">
    <property type="nucleotide sequence ID" value="XM_014328197.1"/>
</dbReference>
<dbReference type="AlphaFoldDB" id="J5RHD5"/>
<evidence type="ECO:0000313" key="2">
    <source>
        <dbReference type="EMBL" id="EJT52653.1"/>
    </source>
</evidence>
<dbReference type="KEGG" id="tasa:A1Q1_03107"/>
<dbReference type="VEuPathDB" id="FungiDB:A1Q1_03107"/>